<evidence type="ECO:0000313" key="6">
    <source>
        <dbReference type="Proteomes" id="UP000322667"/>
    </source>
</evidence>
<evidence type="ECO:0000256" key="1">
    <source>
        <dbReference type="ARBA" id="ARBA00005657"/>
    </source>
</evidence>
<keyword evidence="6" id="KW-1185">Reference proteome</keyword>
<dbReference type="SUPFAM" id="SSF50249">
    <property type="entry name" value="Nucleic acid-binding proteins"/>
    <property type="match status" value="1"/>
</dbReference>
<sequence>MSSPGGILNALATALHGSIRTAPSIHRLRLGLLGYLIPFTPLAFVSQCQCRPSRVLSPLVFFPISTHFTVPPEIPSAPTVLQLDALHPIIPDNARILYITAAAEVHNSWPFYLHTALLRQPFAHCEKFPTAASRRSLSRVSVPVWLIILSDQLLIIALPFPAVVPLLRAGSYALLTRPPLETALPTKPVQNYLSFQGITCIHALHTRLDHSYSITGRARQNRKTHIGFRDNQAPTDDFHHVKKEKNCLFCILSPVPLLPRALRNRSDHIDIPSTQHRSSKGSRRLTKARKPGSFRKWIPIRRVHNRMDKLTLTLARVRLTSGFEITAYIPGIGHNSQEHSVVLVRGGRVKDIPGVRYHIVRGTLDVVEVKDHQQGRSRFPILAGKGGKRILNLK</sequence>
<dbReference type="AlphaFoldDB" id="A0A5D2MIQ1"/>
<dbReference type="InterPro" id="IPR006032">
    <property type="entry name" value="Ribosomal_uS12"/>
</dbReference>
<evidence type="ECO:0000256" key="4">
    <source>
        <dbReference type="SAM" id="MobiDB-lite"/>
    </source>
</evidence>
<dbReference type="Proteomes" id="UP000322667">
    <property type="component" value="Chromosome A13"/>
</dbReference>
<keyword evidence="2" id="KW-0689">Ribosomal protein</keyword>
<dbReference type="GO" id="GO:0015935">
    <property type="term" value="C:small ribosomal subunit"/>
    <property type="evidence" value="ECO:0007669"/>
    <property type="project" value="InterPro"/>
</dbReference>
<dbReference type="InterPro" id="IPR005679">
    <property type="entry name" value="Ribosomal_uS12_bac"/>
</dbReference>
<comment type="similarity">
    <text evidence="1">Belongs to the universal ribosomal protein uS12 family.</text>
</comment>
<dbReference type="PANTHER" id="PTHR38146">
    <property type="entry name" value="30S RIBOSOMAL PROTEIN S12, CHLOROPLASTIC"/>
    <property type="match status" value="1"/>
</dbReference>
<dbReference type="Pfam" id="PF00164">
    <property type="entry name" value="Ribosom_S12_S23"/>
    <property type="match status" value="1"/>
</dbReference>
<dbReference type="EMBL" id="CM017622">
    <property type="protein sequence ID" value="TYH91273.1"/>
    <property type="molecule type" value="Genomic_DNA"/>
</dbReference>
<proteinExistence type="inferred from homology"/>
<evidence type="ECO:0000256" key="2">
    <source>
        <dbReference type="ARBA" id="ARBA00022980"/>
    </source>
</evidence>
<evidence type="ECO:0000313" key="5">
    <source>
        <dbReference type="EMBL" id="TYH91273.1"/>
    </source>
</evidence>
<protein>
    <recommendedName>
        <fullName evidence="7">Ribosomal protein S12</fullName>
    </recommendedName>
</protein>
<gene>
    <name evidence="5" type="ORF">ES332_A13G106500v1</name>
</gene>
<organism evidence="5 6">
    <name type="scientific">Gossypium tomentosum</name>
    <name type="common">Hawaiian cotton</name>
    <name type="synonym">Gossypium sandvicense</name>
    <dbReference type="NCBI Taxonomy" id="34277"/>
    <lineage>
        <taxon>Eukaryota</taxon>
        <taxon>Viridiplantae</taxon>
        <taxon>Streptophyta</taxon>
        <taxon>Embryophyta</taxon>
        <taxon>Tracheophyta</taxon>
        <taxon>Spermatophyta</taxon>
        <taxon>Magnoliopsida</taxon>
        <taxon>eudicotyledons</taxon>
        <taxon>Gunneridae</taxon>
        <taxon>Pentapetalae</taxon>
        <taxon>rosids</taxon>
        <taxon>malvids</taxon>
        <taxon>Malvales</taxon>
        <taxon>Malvaceae</taxon>
        <taxon>Malvoideae</taxon>
        <taxon>Gossypium</taxon>
    </lineage>
</organism>
<dbReference type="PRINTS" id="PR01034">
    <property type="entry name" value="RIBOSOMALS12"/>
</dbReference>
<reference evidence="5 6" key="1">
    <citation type="submission" date="2019-07" db="EMBL/GenBank/DDBJ databases">
        <title>WGS assembly of Gossypium tomentosum.</title>
        <authorList>
            <person name="Chen Z.J."/>
            <person name="Sreedasyam A."/>
            <person name="Ando A."/>
            <person name="Song Q."/>
            <person name="De L."/>
            <person name="Hulse-Kemp A."/>
            <person name="Ding M."/>
            <person name="Ye W."/>
            <person name="Kirkbride R."/>
            <person name="Jenkins J."/>
            <person name="Plott C."/>
            <person name="Lovell J."/>
            <person name="Lin Y.-M."/>
            <person name="Vaughn R."/>
            <person name="Liu B."/>
            <person name="Li W."/>
            <person name="Simpson S."/>
            <person name="Scheffler B."/>
            <person name="Saski C."/>
            <person name="Grover C."/>
            <person name="Hu G."/>
            <person name="Conover J."/>
            <person name="Carlson J."/>
            <person name="Shu S."/>
            <person name="Boston L."/>
            <person name="Williams M."/>
            <person name="Peterson D."/>
            <person name="Mcgee K."/>
            <person name="Jones D."/>
            <person name="Wendel J."/>
            <person name="Stelly D."/>
            <person name="Grimwood J."/>
            <person name="Schmutz J."/>
        </authorList>
    </citation>
    <scope>NUCLEOTIDE SEQUENCE [LARGE SCALE GENOMIC DNA]</scope>
    <source>
        <strain evidence="5">7179.01</strain>
    </source>
</reference>
<dbReference type="PANTHER" id="PTHR38146:SF9">
    <property type="entry name" value="UNKNOW PROTEIN"/>
    <property type="match status" value="1"/>
</dbReference>
<dbReference type="GO" id="GO:0003735">
    <property type="term" value="F:structural constituent of ribosome"/>
    <property type="evidence" value="ECO:0007669"/>
    <property type="project" value="InterPro"/>
</dbReference>
<feature type="compositionally biased region" description="Basic residues" evidence="4">
    <location>
        <begin position="277"/>
        <end position="290"/>
    </location>
</feature>
<evidence type="ECO:0008006" key="7">
    <source>
        <dbReference type="Google" id="ProtNLM"/>
    </source>
</evidence>
<dbReference type="InterPro" id="IPR012340">
    <property type="entry name" value="NA-bd_OB-fold"/>
</dbReference>
<accession>A0A5D2MIQ1</accession>
<dbReference type="Gene3D" id="2.40.50.140">
    <property type="entry name" value="Nucleic acid-binding proteins"/>
    <property type="match status" value="1"/>
</dbReference>
<evidence type="ECO:0000256" key="3">
    <source>
        <dbReference type="ARBA" id="ARBA00023274"/>
    </source>
</evidence>
<name>A0A5D2MIQ1_GOSTO</name>
<dbReference type="GO" id="GO:0006412">
    <property type="term" value="P:translation"/>
    <property type="evidence" value="ECO:0007669"/>
    <property type="project" value="InterPro"/>
</dbReference>
<keyword evidence="3" id="KW-0687">Ribonucleoprotein</keyword>
<feature type="region of interest" description="Disordered" evidence="4">
    <location>
        <begin position="269"/>
        <end position="290"/>
    </location>
</feature>